<feature type="domain" description="HTH lysR-type" evidence="5">
    <location>
        <begin position="2"/>
        <end position="59"/>
    </location>
</feature>
<evidence type="ECO:0000256" key="1">
    <source>
        <dbReference type="ARBA" id="ARBA00009437"/>
    </source>
</evidence>
<dbReference type="Pfam" id="PF03466">
    <property type="entry name" value="LysR_substrate"/>
    <property type="match status" value="1"/>
</dbReference>
<organism evidence="6 7">
    <name type="scientific">Pseudonocardia humida</name>
    <dbReference type="NCBI Taxonomy" id="2800819"/>
    <lineage>
        <taxon>Bacteria</taxon>
        <taxon>Bacillati</taxon>
        <taxon>Actinomycetota</taxon>
        <taxon>Actinomycetes</taxon>
        <taxon>Pseudonocardiales</taxon>
        <taxon>Pseudonocardiaceae</taxon>
        <taxon>Pseudonocardia</taxon>
    </lineage>
</organism>
<sequence>MLNVPRLRVLYEVAKAGSLTGAAKELNYTPSAVSQQLALLQKETNARLVERHRRGVRLTESGRQLVRHAAAVLAELRTAEAALDAVARGEGGRMRLGSFPTANATLMPRAVAAFQADRPVVELDLVELDSDEGLAQVAEHQLDIALVYEFPMTPMALAPDLEVLPLVVDPLHIMLPSDHPMAGKGSIGLAELSGERWIQGVRHGSTIQVLPQACRAAGFEPGIVFRTDDQMAVRGLVAAGLGVALVPWLALSTVPPGVVVRPLDEPNLTRAVSAALPSPARRLPAAVAMVESLRAVCAQLGTPPGRGSGRGR</sequence>
<name>A0ABT1A9T5_9PSEU</name>
<dbReference type="Pfam" id="PF00126">
    <property type="entry name" value="HTH_1"/>
    <property type="match status" value="1"/>
</dbReference>
<dbReference type="Gene3D" id="3.40.190.10">
    <property type="entry name" value="Periplasmic binding protein-like II"/>
    <property type="match status" value="2"/>
</dbReference>
<dbReference type="InterPro" id="IPR036390">
    <property type="entry name" value="WH_DNA-bd_sf"/>
</dbReference>
<protein>
    <submittedName>
        <fullName evidence="6">LysR family transcriptional regulator</fullName>
    </submittedName>
</protein>
<dbReference type="InterPro" id="IPR005119">
    <property type="entry name" value="LysR_subst-bd"/>
</dbReference>
<reference evidence="6" key="1">
    <citation type="submission" date="2021-04" db="EMBL/GenBank/DDBJ databases">
        <title>Pseudonocardia sp. nov., isolated from sandy soil of mangrove forest.</title>
        <authorList>
            <person name="Zan Z."/>
            <person name="Huang R."/>
            <person name="Liu W."/>
        </authorList>
    </citation>
    <scope>NUCLEOTIDE SEQUENCE</scope>
    <source>
        <strain evidence="6">S2-4</strain>
    </source>
</reference>
<gene>
    <name evidence="6" type="ORF">KDL28_32370</name>
</gene>
<comment type="similarity">
    <text evidence="1">Belongs to the LysR transcriptional regulatory family.</text>
</comment>
<evidence type="ECO:0000256" key="4">
    <source>
        <dbReference type="ARBA" id="ARBA00023163"/>
    </source>
</evidence>
<dbReference type="SUPFAM" id="SSF53850">
    <property type="entry name" value="Periplasmic binding protein-like II"/>
    <property type="match status" value="1"/>
</dbReference>
<dbReference type="Gene3D" id="1.10.10.10">
    <property type="entry name" value="Winged helix-like DNA-binding domain superfamily/Winged helix DNA-binding domain"/>
    <property type="match status" value="1"/>
</dbReference>
<evidence type="ECO:0000313" key="7">
    <source>
        <dbReference type="Proteomes" id="UP001165283"/>
    </source>
</evidence>
<evidence type="ECO:0000259" key="5">
    <source>
        <dbReference type="PROSITE" id="PS50931"/>
    </source>
</evidence>
<dbReference type="PANTHER" id="PTHR30346">
    <property type="entry name" value="TRANSCRIPTIONAL DUAL REGULATOR HCAR-RELATED"/>
    <property type="match status" value="1"/>
</dbReference>
<evidence type="ECO:0000256" key="3">
    <source>
        <dbReference type="ARBA" id="ARBA00023125"/>
    </source>
</evidence>
<proteinExistence type="inferred from homology"/>
<keyword evidence="7" id="KW-1185">Reference proteome</keyword>
<dbReference type="CDD" id="cd08423">
    <property type="entry name" value="PBP2_LTTR_like_6"/>
    <property type="match status" value="1"/>
</dbReference>
<dbReference type="InterPro" id="IPR036388">
    <property type="entry name" value="WH-like_DNA-bd_sf"/>
</dbReference>
<dbReference type="PANTHER" id="PTHR30346:SF29">
    <property type="entry name" value="LYSR SUBSTRATE-BINDING"/>
    <property type="match status" value="1"/>
</dbReference>
<keyword evidence="3" id="KW-0238">DNA-binding</keyword>
<evidence type="ECO:0000313" key="6">
    <source>
        <dbReference type="EMBL" id="MCO1659773.1"/>
    </source>
</evidence>
<dbReference type="InterPro" id="IPR000847">
    <property type="entry name" value="LysR_HTH_N"/>
</dbReference>
<evidence type="ECO:0000256" key="2">
    <source>
        <dbReference type="ARBA" id="ARBA00023015"/>
    </source>
</evidence>
<keyword evidence="2" id="KW-0805">Transcription regulation</keyword>
<dbReference type="EMBL" id="JAGSOV010000070">
    <property type="protein sequence ID" value="MCO1659773.1"/>
    <property type="molecule type" value="Genomic_DNA"/>
</dbReference>
<dbReference type="PROSITE" id="PS50931">
    <property type="entry name" value="HTH_LYSR"/>
    <property type="match status" value="1"/>
</dbReference>
<accession>A0ABT1A9T5</accession>
<dbReference type="SUPFAM" id="SSF46785">
    <property type="entry name" value="Winged helix' DNA-binding domain"/>
    <property type="match status" value="1"/>
</dbReference>
<comment type="caution">
    <text evidence="6">The sequence shown here is derived from an EMBL/GenBank/DDBJ whole genome shotgun (WGS) entry which is preliminary data.</text>
</comment>
<dbReference type="RefSeq" id="WP_252444765.1">
    <property type="nucleotide sequence ID" value="NZ_JAGSOV010000070.1"/>
</dbReference>
<dbReference type="Proteomes" id="UP001165283">
    <property type="component" value="Unassembled WGS sequence"/>
</dbReference>
<keyword evidence="4" id="KW-0804">Transcription</keyword>